<sequence>MLSRGISVQPPTMVRQSQSIVETAEKDGCPHCGSLVWEQIHRTKLQKVIKPFKGRCYCRACQNEFWKEVD</sequence>
<accession>A0A1H3VI67</accession>
<dbReference type="AlphaFoldDB" id="A0A1H3VI67"/>
<name>A0A1H3VI67_9GAMM</name>
<protein>
    <submittedName>
        <fullName evidence="1">Uncharacterized protein</fullName>
    </submittedName>
</protein>
<evidence type="ECO:0000313" key="2">
    <source>
        <dbReference type="Proteomes" id="UP000199397"/>
    </source>
</evidence>
<reference evidence="1 2" key="1">
    <citation type="submission" date="2016-10" db="EMBL/GenBank/DDBJ databases">
        <authorList>
            <person name="de Groot N.N."/>
        </authorList>
    </citation>
    <scope>NUCLEOTIDE SEQUENCE [LARGE SCALE GENOMIC DNA]</scope>
    <source>
        <strain evidence="1 2">DSM 21228</strain>
    </source>
</reference>
<organism evidence="1 2">
    <name type="scientific">Thiothrix caldifontis</name>
    <dbReference type="NCBI Taxonomy" id="525918"/>
    <lineage>
        <taxon>Bacteria</taxon>
        <taxon>Pseudomonadati</taxon>
        <taxon>Pseudomonadota</taxon>
        <taxon>Gammaproteobacteria</taxon>
        <taxon>Thiotrichales</taxon>
        <taxon>Thiotrichaceae</taxon>
        <taxon>Thiothrix</taxon>
    </lineage>
</organism>
<evidence type="ECO:0000313" key="1">
    <source>
        <dbReference type="EMBL" id="SDZ73944.1"/>
    </source>
</evidence>
<gene>
    <name evidence="1" type="ORF">SAMN05660964_00069</name>
</gene>
<proteinExistence type="predicted"/>
<keyword evidence="2" id="KW-1185">Reference proteome</keyword>
<dbReference type="EMBL" id="FNQP01000001">
    <property type="protein sequence ID" value="SDZ73944.1"/>
    <property type="molecule type" value="Genomic_DNA"/>
</dbReference>
<dbReference type="Proteomes" id="UP000199397">
    <property type="component" value="Unassembled WGS sequence"/>
</dbReference>
<dbReference type="STRING" id="525918.SAMN05660964_00069"/>